<keyword evidence="2" id="KW-1185">Reference proteome</keyword>
<dbReference type="Proteomes" id="UP000215002">
    <property type="component" value="Chromosome"/>
</dbReference>
<gene>
    <name evidence="1" type="ORF">MuYL_0060</name>
</gene>
<dbReference type="RefSeq" id="WP_094568622.1">
    <property type="nucleotide sequence ID" value="NZ_CP022743.1"/>
</dbReference>
<proteinExistence type="predicted"/>
<accession>A0A223NQ17</accession>
<organism evidence="1 2">
    <name type="scientific">Mucilaginibacter xinganensis</name>
    <dbReference type="NCBI Taxonomy" id="1234841"/>
    <lineage>
        <taxon>Bacteria</taxon>
        <taxon>Pseudomonadati</taxon>
        <taxon>Bacteroidota</taxon>
        <taxon>Sphingobacteriia</taxon>
        <taxon>Sphingobacteriales</taxon>
        <taxon>Sphingobacteriaceae</taxon>
        <taxon>Mucilaginibacter</taxon>
    </lineage>
</organism>
<evidence type="ECO:0000313" key="1">
    <source>
        <dbReference type="EMBL" id="ASU31963.1"/>
    </source>
</evidence>
<sequence length="592" mass="67227">MSHKFHIPVLGLGYSIDTPLKVARYGISSVVSIVDDDLIERMRKYHSEKNNEEYVEIAKLAPNARERRITAYLNLLDKLVTRQFEALTKQSFAEGSDLCRYFDLLPDSSVQKQGYELMKEFEDSERKTIFQDILRKQLKKGSIDVNIMAKLDKMNYDAGNEFTGEENTDALAALRGFALSNLSSSVILSAGMNPRLYSYLEAFPDFVPNEIGEMKKKIILKVSDFRSGFIQAKFLAKKGLWVSEFRVESGLNCGGHAFATDGYLLGPVLEEFKQKRKEMYVELYSTYQAALAVKGTSFTATIPQHLSVQGGIGTADENNFLLNHYQLDVTGWGSPFLLVPEATNVDADTLKQLERAGDDDFYLSNSSPLGILFNSFKGSSSEKQRQDRINKNRPGSPCTKKYLVSNTEFTEQPICTASREYQNLKIKQLKSLDLSPEEFEQKMEAVTEKVCLCEGLCSSAYLKYGITKPKENKAVAICPGPNLSYFSRTYSLDEMVKHIYGSVDLLQNVKRPNLFVNELNLYIDYLQKELSVHVKNLNDKKQKYLVKFKNELEHGIAYYKELFPQLTDQKQKLMNILEDLSTAETKLSFINI</sequence>
<name>A0A223NQ17_9SPHI</name>
<evidence type="ECO:0000313" key="2">
    <source>
        <dbReference type="Proteomes" id="UP000215002"/>
    </source>
</evidence>
<reference evidence="1 2" key="1">
    <citation type="submission" date="2017-08" db="EMBL/GenBank/DDBJ databases">
        <title>Complete genome sequence of Mucilaginibacter sp. strain BJC16-A31.</title>
        <authorList>
            <consortium name="Henan University of Science and Technology"/>
            <person name="You X."/>
        </authorList>
    </citation>
    <scope>NUCLEOTIDE SEQUENCE [LARGE SCALE GENOMIC DNA]</scope>
    <source>
        <strain evidence="1 2">BJC16-A31</strain>
    </source>
</reference>
<dbReference type="EMBL" id="CP022743">
    <property type="protein sequence ID" value="ASU31963.1"/>
    <property type="molecule type" value="Genomic_DNA"/>
</dbReference>
<protein>
    <submittedName>
        <fullName evidence="1">Uncharacterized protein</fullName>
    </submittedName>
</protein>
<dbReference type="AlphaFoldDB" id="A0A223NQ17"/>
<dbReference type="OrthoDB" id="9811599at2"/>
<dbReference type="KEGG" id="muc:MuYL_0060"/>